<dbReference type="InterPro" id="IPR038584">
    <property type="entry name" value="Ribosomal_bL33_sf"/>
</dbReference>
<sequence length="64" mass="7613">MFLTNILLKKVKSKNIMVMVESVVSGYTFNVIRPRLAEKLEIIAYDKYIRQECVFKEKKKIRSM</sequence>
<evidence type="ECO:0000256" key="7">
    <source>
        <dbReference type="ARBA" id="ARBA00035436"/>
    </source>
</evidence>
<dbReference type="PANTHER" id="PTHR47037:SF1">
    <property type="entry name" value="LARGE RIBOSOMAL SUBUNIT PROTEIN BL33M"/>
    <property type="match status" value="1"/>
</dbReference>
<keyword evidence="3 8" id="KW-0689">Ribosomal protein</keyword>
<dbReference type="AlphaFoldDB" id="A0A8J5JZP5"/>
<evidence type="ECO:0000256" key="4">
    <source>
        <dbReference type="ARBA" id="ARBA00023128"/>
    </source>
</evidence>
<dbReference type="EMBL" id="JAHLQT010024959">
    <property type="protein sequence ID" value="KAG7164654.1"/>
    <property type="molecule type" value="Genomic_DNA"/>
</dbReference>
<gene>
    <name evidence="8" type="primary">mRpL33-L</name>
    <name evidence="8" type="ORF">Hamer_G005044</name>
</gene>
<dbReference type="GO" id="GO:1990904">
    <property type="term" value="C:ribonucleoprotein complex"/>
    <property type="evidence" value="ECO:0007669"/>
    <property type="project" value="UniProtKB-KW"/>
</dbReference>
<evidence type="ECO:0000256" key="2">
    <source>
        <dbReference type="ARBA" id="ARBA00007596"/>
    </source>
</evidence>
<keyword evidence="4" id="KW-0496">Mitochondrion</keyword>
<reference evidence="8" key="1">
    <citation type="journal article" date="2021" name="Sci. Adv.">
        <title>The American lobster genome reveals insights on longevity, neural, and immune adaptations.</title>
        <authorList>
            <person name="Polinski J.M."/>
            <person name="Zimin A.V."/>
            <person name="Clark K.F."/>
            <person name="Kohn A.B."/>
            <person name="Sadowski N."/>
            <person name="Timp W."/>
            <person name="Ptitsyn A."/>
            <person name="Khanna P."/>
            <person name="Romanova D.Y."/>
            <person name="Williams P."/>
            <person name="Greenwood S.J."/>
            <person name="Moroz L.L."/>
            <person name="Walt D.R."/>
            <person name="Bodnar A.G."/>
        </authorList>
    </citation>
    <scope>NUCLEOTIDE SEQUENCE</scope>
    <source>
        <strain evidence="8">GMGI-L3</strain>
    </source>
</reference>
<dbReference type="SUPFAM" id="SSF57829">
    <property type="entry name" value="Zn-binding ribosomal proteins"/>
    <property type="match status" value="1"/>
</dbReference>
<name>A0A8J5JZP5_HOMAM</name>
<comment type="subcellular location">
    <subcellularLocation>
        <location evidence="1">Mitochondrion</location>
    </subcellularLocation>
</comment>
<comment type="caution">
    <text evidence="8">The sequence shown here is derived from an EMBL/GenBank/DDBJ whole genome shotgun (WGS) entry which is preliminary data.</text>
</comment>
<keyword evidence="5" id="KW-0687">Ribonucleoprotein</keyword>
<proteinExistence type="inferred from homology"/>
<dbReference type="InterPro" id="IPR011332">
    <property type="entry name" value="Ribosomal_zn-bd"/>
</dbReference>
<evidence type="ECO:0000256" key="1">
    <source>
        <dbReference type="ARBA" id="ARBA00004173"/>
    </source>
</evidence>
<dbReference type="Proteomes" id="UP000747542">
    <property type="component" value="Unassembled WGS sequence"/>
</dbReference>
<evidence type="ECO:0000256" key="6">
    <source>
        <dbReference type="ARBA" id="ARBA00035275"/>
    </source>
</evidence>
<organism evidence="8 9">
    <name type="scientific">Homarus americanus</name>
    <name type="common">American lobster</name>
    <dbReference type="NCBI Taxonomy" id="6706"/>
    <lineage>
        <taxon>Eukaryota</taxon>
        <taxon>Metazoa</taxon>
        <taxon>Ecdysozoa</taxon>
        <taxon>Arthropoda</taxon>
        <taxon>Crustacea</taxon>
        <taxon>Multicrustacea</taxon>
        <taxon>Malacostraca</taxon>
        <taxon>Eumalacostraca</taxon>
        <taxon>Eucarida</taxon>
        <taxon>Decapoda</taxon>
        <taxon>Pleocyemata</taxon>
        <taxon>Astacidea</taxon>
        <taxon>Nephropoidea</taxon>
        <taxon>Nephropidae</taxon>
        <taxon>Homarus</taxon>
    </lineage>
</organism>
<dbReference type="GO" id="GO:0005739">
    <property type="term" value="C:mitochondrion"/>
    <property type="evidence" value="ECO:0007669"/>
    <property type="project" value="UniProtKB-SubCell"/>
</dbReference>
<accession>A0A8J5JZP5</accession>
<evidence type="ECO:0000313" key="9">
    <source>
        <dbReference type="Proteomes" id="UP000747542"/>
    </source>
</evidence>
<dbReference type="Gene3D" id="2.20.28.120">
    <property type="entry name" value="Ribosomal protein L33"/>
    <property type="match status" value="1"/>
</dbReference>
<keyword evidence="9" id="KW-1185">Reference proteome</keyword>
<evidence type="ECO:0000313" key="8">
    <source>
        <dbReference type="EMBL" id="KAG7164654.1"/>
    </source>
</evidence>
<dbReference type="GO" id="GO:0006412">
    <property type="term" value="P:translation"/>
    <property type="evidence" value="ECO:0007669"/>
    <property type="project" value="InterPro"/>
</dbReference>
<dbReference type="PANTHER" id="PTHR47037">
    <property type="entry name" value="39S RIBOSOMAL PROTEIN L33, MITOCHONDRIAL"/>
    <property type="match status" value="1"/>
</dbReference>
<evidence type="ECO:0000256" key="3">
    <source>
        <dbReference type="ARBA" id="ARBA00022980"/>
    </source>
</evidence>
<dbReference type="GO" id="GO:0005840">
    <property type="term" value="C:ribosome"/>
    <property type="evidence" value="ECO:0007669"/>
    <property type="project" value="UniProtKB-KW"/>
</dbReference>
<evidence type="ECO:0000256" key="5">
    <source>
        <dbReference type="ARBA" id="ARBA00023274"/>
    </source>
</evidence>
<protein>
    <recommendedName>
        <fullName evidence="6">Large ribosomal subunit protein bL33m</fullName>
    </recommendedName>
    <alternativeName>
        <fullName evidence="7">39S ribosomal protein L33, mitochondrial</fullName>
    </alternativeName>
</protein>
<dbReference type="InterPro" id="IPR052008">
    <property type="entry name" value="Mitoribosomal_protein_bL33"/>
</dbReference>
<comment type="similarity">
    <text evidence="2">Belongs to the bacterial ribosomal protein bL33 family.</text>
</comment>